<protein>
    <submittedName>
        <fullName evidence="1">1815_t:CDS:1</fullName>
    </submittedName>
</protein>
<sequence>MNNQYCSAHKATPYNLVFSQLPHNDHNTAVILQENDNDDYGNGESDPEINNNSDLEGSYSDSNSNSLKYFTCNSNTSDSESDPEINNSSDLEGSNLYSSNSNSLEYFTCNSNTSDSGFNRNSLNSESSGFVTENNSKMIEIIEISDTESNDRYTYQEKEKWQEKRCYTYQEKENWQEEIVESQKIIRNNNPNQDSYQIACKFGIIDRWYPANELEPLGTSDYPDLDI</sequence>
<reference evidence="1" key="1">
    <citation type="submission" date="2021-06" db="EMBL/GenBank/DDBJ databases">
        <authorList>
            <person name="Kallberg Y."/>
            <person name="Tangrot J."/>
            <person name="Rosling A."/>
        </authorList>
    </citation>
    <scope>NUCLEOTIDE SEQUENCE</scope>
    <source>
        <strain evidence="1">28 12/20/2015</strain>
    </source>
</reference>
<comment type="caution">
    <text evidence="1">The sequence shown here is derived from an EMBL/GenBank/DDBJ whole genome shotgun (WGS) entry which is preliminary data.</text>
</comment>
<evidence type="ECO:0000313" key="2">
    <source>
        <dbReference type="Proteomes" id="UP000789366"/>
    </source>
</evidence>
<gene>
    <name evidence="1" type="ORF">SPELUC_LOCUS426</name>
</gene>
<dbReference type="EMBL" id="CAJVPW010000148">
    <property type="protein sequence ID" value="CAG8444766.1"/>
    <property type="molecule type" value="Genomic_DNA"/>
</dbReference>
<proteinExistence type="predicted"/>
<feature type="non-terminal residue" evidence="1">
    <location>
        <position position="227"/>
    </location>
</feature>
<organism evidence="1 2">
    <name type="scientific">Cetraspora pellucida</name>
    <dbReference type="NCBI Taxonomy" id="1433469"/>
    <lineage>
        <taxon>Eukaryota</taxon>
        <taxon>Fungi</taxon>
        <taxon>Fungi incertae sedis</taxon>
        <taxon>Mucoromycota</taxon>
        <taxon>Glomeromycotina</taxon>
        <taxon>Glomeromycetes</taxon>
        <taxon>Diversisporales</taxon>
        <taxon>Gigasporaceae</taxon>
        <taxon>Cetraspora</taxon>
    </lineage>
</organism>
<accession>A0ACA9K077</accession>
<dbReference type="Proteomes" id="UP000789366">
    <property type="component" value="Unassembled WGS sequence"/>
</dbReference>
<keyword evidence="2" id="KW-1185">Reference proteome</keyword>
<evidence type="ECO:0000313" key="1">
    <source>
        <dbReference type="EMBL" id="CAG8444766.1"/>
    </source>
</evidence>
<name>A0ACA9K077_9GLOM</name>